<accession>A0A812XP21</accession>
<reference evidence="2" key="1">
    <citation type="submission" date="2021-02" db="EMBL/GenBank/DDBJ databases">
        <authorList>
            <person name="Dougan E. K."/>
            <person name="Rhodes N."/>
            <person name="Thang M."/>
            <person name="Chan C."/>
        </authorList>
    </citation>
    <scope>NUCLEOTIDE SEQUENCE</scope>
</reference>
<evidence type="ECO:0000313" key="3">
    <source>
        <dbReference type="Proteomes" id="UP000649617"/>
    </source>
</evidence>
<feature type="transmembrane region" description="Helical" evidence="1">
    <location>
        <begin position="100"/>
        <end position="124"/>
    </location>
</feature>
<sequence>MNRWNILGYFAWCGLLEWFPTLLNVHTLNLFYIATSLWSTAQLSPWHVLPQDTTIISLCILAFIRLPAAGIATSTLLVAVCNTLPLIMCALRAIAEPMPLIVLCAEISGLIAAVTAAASVQATLSQRAEHSIMYKKMACDLNASSSLLHLTCDAVIELDEDLRIAEHAPAL</sequence>
<organism evidence="2 3">
    <name type="scientific">Symbiodinium pilosum</name>
    <name type="common">Dinoflagellate</name>
    <dbReference type="NCBI Taxonomy" id="2952"/>
    <lineage>
        <taxon>Eukaryota</taxon>
        <taxon>Sar</taxon>
        <taxon>Alveolata</taxon>
        <taxon>Dinophyceae</taxon>
        <taxon>Suessiales</taxon>
        <taxon>Symbiodiniaceae</taxon>
        <taxon>Symbiodinium</taxon>
    </lineage>
</organism>
<keyword evidence="1" id="KW-0812">Transmembrane</keyword>
<dbReference type="EMBL" id="CAJNIZ010046252">
    <property type="protein sequence ID" value="CAE7743909.1"/>
    <property type="molecule type" value="Genomic_DNA"/>
</dbReference>
<name>A0A812XP21_SYMPI</name>
<dbReference type="AlphaFoldDB" id="A0A812XP21"/>
<keyword evidence="1" id="KW-1133">Transmembrane helix</keyword>
<gene>
    <name evidence="2" type="ORF">SPIL2461_LOCUS21444</name>
</gene>
<keyword evidence="3" id="KW-1185">Reference proteome</keyword>
<evidence type="ECO:0008006" key="4">
    <source>
        <dbReference type="Google" id="ProtNLM"/>
    </source>
</evidence>
<dbReference type="Proteomes" id="UP000649617">
    <property type="component" value="Unassembled WGS sequence"/>
</dbReference>
<comment type="caution">
    <text evidence="2">The sequence shown here is derived from an EMBL/GenBank/DDBJ whole genome shotgun (WGS) entry which is preliminary data.</text>
</comment>
<protein>
    <recommendedName>
        <fullName evidence="4">Transmembrane protein</fullName>
    </recommendedName>
</protein>
<feature type="transmembrane region" description="Helical" evidence="1">
    <location>
        <begin position="76"/>
        <end position="94"/>
    </location>
</feature>
<evidence type="ECO:0000313" key="2">
    <source>
        <dbReference type="EMBL" id="CAE7743909.1"/>
    </source>
</evidence>
<evidence type="ECO:0000256" key="1">
    <source>
        <dbReference type="SAM" id="Phobius"/>
    </source>
</evidence>
<proteinExistence type="predicted"/>
<keyword evidence="1" id="KW-0472">Membrane</keyword>
<feature type="non-terminal residue" evidence="2">
    <location>
        <position position="1"/>
    </location>
</feature>